<dbReference type="AlphaFoldDB" id="A0A1X9MHU9"/>
<evidence type="ECO:0000313" key="8">
    <source>
        <dbReference type="EMBL" id="ARK31753.1"/>
    </source>
</evidence>
<dbReference type="KEGG" id="bkw:BkAM31D_18990"/>
<sequence length="873" mass="98643">MGMLNQWIKKLQHLFAGDLDETTEHERARERVEQPVHSSHTYGRFESDKRKNESKVVYQYPKAGKFRFPVIDDGPMQKIRTEQETRVKRTHNRRNFREEEVSKAKDEGNKERIPKVERTSSPKPERTSSPKPEFKLSSIPSPVYGFQSRESTKSVMSDSLSVLPFQVQETSMDIQPEVMEKVLMRAEIEKVPSVGQKDKPLEFNEDFQDTAQIKEKKEDRNLIKETEVPSQGRADDTRNEEIVETLPKEQVEAEQLIEEDLEVFSQKDEQQGQLEKLKETKHEEDTEQAIESISKFVASRFPEEKTPFEPIEQEEQGDISFAIEEEVEGQLDKVAATISAPEPVLQSKPTPKQTQPEEQEISQRKTSSDKVKKTAVPFNVMMLPQDRNRTQATKSTTVESESKYLYPSIQLLNYPETEEQDDSAWLKEQGELLEETLQSFHVDAKVVHATKGPSVTRFEIQPGRGVKVTKVTGLTDDMKLALAAKDIRIEAPIPGKNTIGIEVPNRTSTPVFLREILRRASFVRSDSPLTVALGLDISGQPIVTDLKKMPHGLVAGATGSGKSVCINSMLVSLLFKANPDEVKLMLIDPKMVELAPYNGLPHLVTPVITDAKQATAALKWVVLEMERRYELFSQKGVRDVGRYNEIYSDTPEKPALPYILVVIDELADLMMVSPSEVEDSICRIAQKARACGIHLLLATQRPSVDVITGLIKANIPTRIAFSVSSQTDSRTILDMGGAERLLGRGDMLFHENGSPKPVRVQGTFVSDQEIEDVVAHVKKQREPAYLFESEQLKHVTEEVDDEHFEEACYFVIEQGSASASSLQRKFRVGYNRAARLIDLMEERGIVSEAMGSKPRHVLVDVIELEEILHYQEG</sequence>
<dbReference type="CDD" id="cd01127">
    <property type="entry name" value="TrwB_TraG_TraD_VirD4"/>
    <property type="match status" value="1"/>
</dbReference>
<evidence type="ECO:0000256" key="5">
    <source>
        <dbReference type="PROSITE-ProRule" id="PRU00289"/>
    </source>
</evidence>
<organism evidence="8 9">
    <name type="scientific">Halalkalibacter krulwichiae</name>
    <dbReference type="NCBI Taxonomy" id="199441"/>
    <lineage>
        <taxon>Bacteria</taxon>
        <taxon>Bacillati</taxon>
        <taxon>Bacillota</taxon>
        <taxon>Bacilli</taxon>
        <taxon>Bacillales</taxon>
        <taxon>Bacillaceae</taxon>
        <taxon>Halalkalibacter</taxon>
    </lineage>
</organism>
<evidence type="ECO:0000256" key="2">
    <source>
        <dbReference type="ARBA" id="ARBA00022741"/>
    </source>
</evidence>
<dbReference type="Pfam" id="PF17854">
    <property type="entry name" value="FtsK_alpha"/>
    <property type="match status" value="1"/>
</dbReference>
<dbReference type="SUPFAM" id="SSF46785">
    <property type="entry name" value="Winged helix' DNA-binding domain"/>
    <property type="match status" value="1"/>
</dbReference>
<feature type="region of interest" description="Disordered" evidence="6">
    <location>
        <begin position="77"/>
        <end position="141"/>
    </location>
</feature>
<dbReference type="Gene3D" id="3.30.980.40">
    <property type="match status" value="1"/>
</dbReference>
<dbReference type="InterPro" id="IPR027417">
    <property type="entry name" value="P-loop_NTPase"/>
</dbReference>
<dbReference type="GO" id="GO:0005524">
    <property type="term" value="F:ATP binding"/>
    <property type="evidence" value="ECO:0007669"/>
    <property type="project" value="UniProtKB-UniRule"/>
</dbReference>
<dbReference type="InterPro" id="IPR036390">
    <property type="entry name" value="WH_DNA-bd_sf"/>
</dbReference>
<feature type="region of interest" description="Disordered" evidence="6">
    <location>
        <begin position="25"/>
        <end position="54"/>
    </location>
</feature>
<feature type="compositionally biased region" description="Basic and acidic residues" evidence="6">
    <location>
        <begin position="95"/>
        <end position="134"/>
    </location>
</feature>
<feature type="domain" description="FtsK" evidence="7">
    <location>
        <begin position="539"/>
        <end position="730"/>
    </location>
</feature>
<evidence type="ECO:0000259" key="7">
    <source>
        <dbReference type="PROSITE" id="PS50901"/>
    </source>
</evidence>
<dbReference type="InterPro" id="IPR002543">
    <property type="entry name" value="FtsK_dom"/>
</dbReference>
<feature type="compositionally biased region" description="Basic and acidic residues" evidence="6">
    <location>
        <begin position="43"/>
        <end position="54"/>
    </location>
</feature>
<gene>
    <name evidence="8" type="primary">sftA</name>
    <name evidence="8" type="ORF">BkAM31D_18990</name>
</gene>
<dbReference type="STRING" id="199441.BkAM31D_18990"/>
<dbReference type="Proteomes" id="UP000193006">
    <property type="component" value="Chromosome"/>
</dbReference>
<evidence type="ECO:0000256" key="1">
    <source>
        <dbReference type="ARBA" id="ARBA00006474"/>
    </source>
</evidence>
<feature type="binding site" evidence="5">
    <location>
        <begin position="556"/>
        <end position="563"/>
    </location>
    <ligand>
        <name>ATP</name>
        <dbReference type="ChEBI" id="CHEBI:30616"/>
    </ligand>
</feature>
<keyword evidence="4" id="KW-0238">DNA-binding</keyword>
<keyword evidence="2 5" id="KW-0547">Nucleotide-binding</keyword>
<feature type="compositionally biased region" description="Basic and acidic residues" evidence="6">
    <location>
        <begin position="25"/>
        <end position="34"/>
    </location>
</feature>
<reference evidence="8 9" key="1">
    <citation type="submission" date="2017-04" db="EMBL/GenBank/DDBJ databases">
        <title>Bacillus krulwichiae AM31D Genome sequencing and assembly.</title>
        <authorList>
            <person name="Krulwich T.A."/>
            <person name="Anastor L."/>
            <person name="Ehrlich R."/>
            <person name="Ehrlich G.D."/>
            <person name="Janto B."/>
        </authorList>
    </citation>
    <scope>NUCLEOTIDE SEQUENCE [LARGE SCALE GENOMIC DNA]</scope>
    <source>
        <strain evidence="8 9">AM31D</strain>
    </source>
</reference>
<comment type="similarity">
    <text evidence="1">Belongs to the FtsK/SpoIIIE/SftA family.</text>
</comment>
<dbReference type="EMBL" id="CP020814">
    <property type="protein sequence ID" value="ARK31753.1"/>
    <property type="molecule type" value="Genomic_DNA"/>
</dbReference>
<dbReference type="InterPro" id="IPR050206">
    <property type="entry name" value="FtsK/SpoIIIE/SftA"/>
</dbReference>
<keyword evidence="9" id="KW-1185">Reference proteome</keyword>
<evidence type="ECO:0000256" key="6">
    <source>
        <dbReference type="SAM" id="MobiDB-lite"/>
    </source>
</evidence>
<dbReference type="InterPro" id="IPR018541">
    <property type="entry name" value="Ftsk_gamma"/>
</dbReference>
<dbReference type="Gene3D" id="3.40.50.300">
    <property type="entry name" value="P-loop containing nucleotide triphosphate hydrolases"/>
    <property type="match status" value="1"/>
</dbReference>
<evidence type="ECO:0000313" key="9">
    <source>
        <dbReference type="Proteomes" id="UP000193006"/>
    </source>
</evidence>
<feature type="region of interest" description="Disordered" evidence="6">
    <location>
        <begin position="264"/>
        <end position="315"/>
    </location>
</feature>
<dbReference type="InterPro" id="IPR036388">
    <property type="entry name" value="WH-like_DNA-bd_sf"/>
</dbReference>
<dbReference type="SUPFAM" id="SSF52540">
    <property type="entry name" value="P-loop containing nucleoside triphosphate hydrolases"/>
    <property type="match status" value="1"/>
</dbReference>
<evidence type="ECO:0000256" key="4">
    <source>
        <dbReference type="ARBA" id="ARBA00023125"/>
    </source>
</evidence>
<feature type="compositionally biased region" description="Basic and acidic residues" evidence="6">
    <location>
        <begin position="361"/>
        <end position="372"/>
    </location>
</feature>
<name>A0A1X9MHU9_9BACI</name>
<proteinExistence type="inferred from homology"/>
<dbReference type="SMART" id="SM00843">
    <property type="entry name" value="Ftsk_gamma"/>
    <property type="match status" value="1"/>
</dbReference>
<feature type="compositionally biased region" description="Polar residues" evidence="6">
    <location>
        <begin position="347"/>
        <end position="356"/>
    </location>
</feature>
<protein>
    <submittedName>
        <fullName evidence="8">DNA translocase SftA</fullName>
    </submittedName>
</protein>
<dbReference type="PANTHER" id="PTHR22683">
    <property type="entry name" value="SPORULATION PROTEIN RELATED"/>
    <property type="match status" value="1"/>
</dbReference>
<dbReference type="Pfam" id="PF01580">
    <property type="entry name" value="FtsK_SpoIIIE"/>
    <property type="match status" value="1"/>
</dbReference>
<dbReference type="Gene3D" id="1.10.10.10">
    <property type="entry name" value="Winged helix-like DNA-binding domain superfamily/Winged helix DNA-binding domain"/>
    <property type="match status" value="1"/>
</dbReference>
<dbReference type="PROSITE" id="PS50901">
    <property type="entry name" value="FTSK"/>
    <property type="match status" value="1"/>
</dbReference>
<accession>A0A1X9MHU9</accession>
<feature type="region of interest" description="Disordered" evidence="6">
    <location>
        <begin position="339"/>
        <end position="372"/>
    </location>
</feature>
<keyword evidence="3 5" id="KW-0067">ATP-binding</keyword>
<dbReference type="InterPro" id="IPR041027">
    <property type="entry name" value="FtsK_alpha"/>
</dbReference>
<feature type="compositionally biased region" description="Basic and acidic residues" evidence="6">
    <location>
        <begin position="265"/>
        <end position="284"/>
    </location>
</feature>
<dbReference type="PANTHER" id="PTHR22683:SF42">
    <property type="entry name" value="DNA TRANSLOCASE SFTA"/>
    <property type="match status" value="1"/>
</dbReference>
<evidence type="ECO:0000256" key="3">
    <source>
        <dbReference type="ARBA" id="ARBA00022840"/>
    </source>
</evidence>
<dbReference type="Pfam" id="PF09397">
    <property type="entry name" value="FtsK_gamma"/>
    <property type="match status" value="1"/>
</dbReference>
<dbReference type="GO" id="GO:0003677">
    <property type="term" value="F:DNA binding"/>
    <property type="evidence" value="ECO:0007669"/>
    <property type="project" value="UniProtKB-KW"/>
</dbReference>
<dbReference type="RefSeq" id="WP_066153594.1">
    <property type="nucleotide sequence ID" value="NZ_CP020814.1"/>
</dbReference>
<feature type="region of interest" description="Disordered" evidence="6">
    <location>
        <begin position="212"/>
        <end position="250"/>
    </location>
</feature>